<feature type="compositionally biased region" description="Basic residues" evidence="1">
    <location>
        <begin position="213"/>
        <end position="227"/>
    </location>
</feature>
<comment type="caution">
    <text evidence="3">The sequence shown here is derived from an EMBL/GenBank/DDBJ whole genome shotgun (WGS) entry which is preliminary data.</text>
</comment>
<evidence type="ECO:0000313" key="3">
    <source>
        <dbReference type="EMBL" id="KAJ8967764.1"/>
    </source>
</evidence>
<feature type="compositionally biased region" description="Basic and acidic residues" evidence="1">
    <location>
        <begin position="99"/>
        <end position="114"/>
    </location>
</feature>
<gene>
    <name evidence="3" type="ORF">NQ314_002647</name>
</gene>
<feature type="compositionally biased region" description="Basic and acidic residues" evidence="1">
    <location>
        <begin position="40"/>
        <end position="59"/>
    </location>
</feature>
<dbReference type="AlphaFoldDB" id="A0AAV8ZR90"/>
<evidence type="ECO:0000256" key="1">
    <source>
        <dbReference type="SAM" id="MobiDB-lite"/>
    </source>
</evidence>
<dbReference type="Proteomes" id="UP001162156">
    <property type="component" value="Unassembled WGS sequence"/>
</dbReference>
<reference evidence="3" key="1">
    <citation type="journal article" date="2023" name="Insect Mol. Biol.">
        <title>Genome sequencing provides insights into the evolution of gene families encoding plant cell wall-degrading enzymes in longhorned beetles.</title>
        <authorList>
            <person name="Shin N.R."/>
            <person name="Okamura Y."/>
            <person name="Kirsch R."/>
            <person name="Pauchet Y."/>
        </authorList>
    </citation>
    <scope>NUCLEOTIDE SEQUENCE</scope>
    <source>
        <strain evidence="3">RBIC_L_NR</strain>
    </source>
</reference>
<feature type="compositionally biased region" description="Acidic residues" evidence="1">
    <location>
        <begin position="184"/>
        <end position="197"/>
    </location>
</feature>
<feature type="compositionally biased region" description="Basic and acidic residues" evidence="1">
    <location>
        <begin position="163"/>
        <end position="172"/>
    </location>
</feature>
<sequence>MKKTTTEIKECAKDIKVLGRKDLRNLLTWWKILHEEYLKQQPKTEEKSVNIKEPELEKDSESEDDDGLKGVEKQISQLHEEEHREQKRKKKKVQKERKKLNERLNLKMVLKNDDGPTMEGDEMFTLKQINDSKQMKKVIDQTPDTIVESDEESGGKKHISKYMRYEKGEGHLDNTGTYYKDSDSELEMESENEEEDIREGLGLSDDDSEKESPKKKKKEKPTKKTRQKEHPLITDLDYRDKDQKKAHKAELWFERDIFKNLIDEKDEDADLDRMVENYKKKGAKVIGEAKEETIDSDYISEEEKEDTDTDSDDSDYDVEKEVHIPINNSKKDGFEIVKKRHR</sequence>
<feature type="compositionally biased region" description="Basic and acidic residues" evidence="1">
    <location>
        <begin position="67"/>
        <end position="85"/>
    </location>
</feature>
<name>A0AAV8ZR90_9CUCU</name>
<evidence type="ECO:0000259" key="2">
    <source>
        <dbReference type="Pfam" id="PF11861"/>
    </source>
</evidence>
<feature type="region of interest" description="Disordered" evidence="1">
    <location>
        <begin position="142"/>
        <end position="239"/>
    </location>
</feature>
<feature type="region of interest" description="Disordered" evidence="1">
    <location>
        <begin position="289"/>
        <end position="324"/>
    </location>
</feature>
<protein>
    <recommendedName>
        <fullName evidence="2">DUF3381 domain-containing protein</fullName>
    </recommendedName>
</protein>
<keyword evidence="4" id="KW-1185">Reference proteome</keyword>
<organism evidence="3 4">
    <name type="scientific">Rhamnusium bicolor</name>
    <dbReference type="NCBI Taxonomy" id="1586634"/>
    <lineage>
        <taxon>Eukaryota</taxon>
        <taxon>Metazoa</taxon>
        <taxon>Ecdysozoa</taxon>
        <taxon>Arthropoda</taxon>
        <taxon>Hexapoda</taxon>
        <taxon>Insecta</taxon>
        <taxon>Pterygota</taxon>
        <taxon>Neoptera</taxon>
        <taxon>Endopterygota</taxon>
        <taxon>Coleoptera</taxon>
        <taxon>Polyphaga</taxon>
        <taxon>Cucujiformia</taxon>
        <taxon>Chrysomeloidea</taxon>
        <taxon>Cerambycidae</taxon>
        <taxon>Lepturinae</taxon>
        <taxon>Rhagiini</taxon>
        <taxon>Rhamnusium</taxon>
    </lineage>
</organism>
<proteinExistence type="predicted"/>
<accession>A0AAV8ZR90</accession>
<feature type="domain" description="DUF3381" evidence="2">
    <location>
        <begin position="1"/>
        <end position="103"/>
    </location>
</feature>
<feature type="compositionally biased region" description="Basic residues" evidence="1">
    <location>
        <begin position="86"/>
        <end position="98"/>
    </location>
</feature>
<dbReference type="EMBL" id="JANEYF010000831">
    <property type="protein sequence ID" value="KAJ8967764.1"/>
    <property type="molecule type" value="Genomic_DNA"/>
</dbReference>
<evidence type="ECO:0000313" key="4">
    <source>
        <dbReference type="Proteomes" id="UP001162156"/>
    </source>
</evidence>
<dbReference type="Pfam" id="PF11861">
    <property type="entry name" value="DUF3381"/>
    <property type="match status" value="1"/>
</dbReference>
<dbReference type="InterPro" id="IPR024576">
    <property type="entry name" value="rRNA_MeTfrase_Spb1_DUF3381"/>
</dbReference>
<feature type="compositionally biased region" description="Acidic residues" evidence="1">
    <location>
        <begin position="294"/>
        <end position="316"/>
    </location>
</feature>
<feature type="region of interest" description="Disordered" evidence="1">
    <location>
        <begin position="40"/>
        <end position="119"/>
    </location>
</feature>
<feature type="compositionally biased region" description="Basic and acidic residues" evidence="1">
    <location>
        <begin position="228"/>
        <end position="239"/>
    </location>
</feature>